<dbReference type="EnsemblPlants" id="KEH30622">
    <property type="protein sequence ID" value="KEH30622"/>
    <property type="gene ID" value="MTR_4g076120"/>
</dbReference>
<keyword evidence="7 8" id="KW-0012">Acyltransferase</keyword>
<comment type="catalytic activity">
    <reaction evidence="8">
        <text>L-cysteinyl-[protein] + hexadecanoyl-CoA = S-hexadecanoyl-L-cysteinyl-[protein] + CoA</text>
        <dbReference type="Rhea" id="RHEA:36683"/>
        <dbReference type="Rhea" id="RHEA-COMP:10131"/>
        <dbReference type="Rhea" id="RHEA-COMP:11032"/>
        <dbReference type="ChEBI" id="CHEBI:29950"/>
        <dbReference type="ChEBI" id="CHEBI:57287"/>
        <dbReference type="ChEBI" id="CHEBI:57379"/>
        <dbReference type="ChEBI" id="CHEBI:74151"/>
        <dbReference type="EC" id="2.3.1.225"/>
    </reaction>
</comment>
<dbReference type="GO" id="GO:0012505">
    <property type="term" value="C:endomembrane system"/>
    <property type="evidence" value="ECO:0007669"/>
    <property type="project" value="UniProtKB-SubCell"/>
</dbReference>
<feature type="transmembrane region" description="Helical" evidence="8">
    <location>
        <begin position="152"/>
        <end position="179"/>
    </location>
</feature>
<feature type="compositionally biased region" description="Basic and acidic residues" evidence="9">
    <location>
        <begin position="1"/>
        <end position="25"/>
    </location>
</feature>
<keyword evidence="13" id="KW-1185">Reference proteome</keyword>
<comment type="subcellular location">
    <subcellularLocation>
        <location evidence="1">Endomembrane system</location>
        <topology evidence="1">Multi-pass membrane protein</topology>
    </subcellularLocation>
</comment>
<dbReference type="PANTHER" id="PTHR22883:SF203">
    <property type="entry name" value="PALMITOYLTRANSFERASE"/>
    <property type="match status" value="1"/>
</dbReference>
<organism evidence="11 13">
    <name type="scientific">Medicago truncatula</name>
    <name type="common">Barrel medic</name>
    <name type="synonym">Medicago tribuloides</name>
    <dbReference type="NCBI Taxonomy" id="3880"/>
    <lineage>
        <taxon>Eukaryota</taxon>
        <taxon>Viridiplantae</taxon>
        <taxon>Streptophyta</taxon>
        <taxon>Embryophyta</taxon>
        <taxon>Tracheophyta</taxon>
        <taxon>Spermatophyta</taxon>
        <taxon>Magnoliopsida</taxon>
        <taxon>eudicotyledons</taxon>
        <taxon>Gunneridae</taxon>
        <taxon>Pentapetalae</taxon>
        <taxon>rosids</taxon>
        <taxon>fabids</taxon>
        <taxon>Fabales</taxon>
        <taxon>Fabaceae</taxon>
        <taxon>Papilionoideae</taxon>
        <taxon>50 kb inversion clade</taxon>
        <taxon>NPAAA clade</taxon>
        <taxon>Hologalegina</taxon>
        <taxon>IRL clade</taxon>
        <taxon>Trifolieae</taxon>
        <taxon>Medicago</taxon>
    </lineage>
</organism>
<evidence type="ECO:0000256" key="7">
    <source>
        <dbReference type="ARBA" id="ARBA00023315"/>
    </source>
</evidence>
<feature type="compositionally biased region" description="Polar residues" evidence="9">
    <location>
        <begin position="420"/>
        <end position="433"/>
    </location>
</feature>
<evidence type="ECO:0000313" key="12">
    <source>
        <dbReference type="EnsemblPlants" id="KEH30622"/>
    </source>
</evidence>
<evidence type="ECO:0000256" key="3">
    <source>
        <dbReference type="ARBA" id="ARBA00022679"/>
    </source>
</evidence>
<dbReference type="PROSITE" id="PS50216">
    <property type="entry name" value="DHHC"/>
    <property type="match status" value="1"/>
</dbReference>
<keyword evidence="4 8" id="KW-0812">Transmembrane</keyword>
<feature type="domain" description="Palmitoyltransferase DHHC" evidence="10">
    <location>
        <begin position="106"/>
        <end position="240"/>
    </location>
</feature>
<feature type="compositionally biased region" description="Polar residues" evidence="9">
    <location>
        <begin position="404"/>
        <end position="413"/>
    </location>
</feature>
<keyword evidence="5 8" id="KW-1133">Transmembrane helix</keyword>
<keyword evidence="6 8" id="KW-0472">Membrane</keyword>
<evidence type="ECO:0000256" key="1">
    <source>
        <dbReference type="ARBA" id="ARBA00004127"/>
    </source>
</evidence>
<evidence type="ECO:0000256" key="2">
    <source>
        <dbReference type="ARBA" id="ARBA00008574"/>
    </source>
</evidence>
<feature type="compositionally biased region" description="Low complexity" evidence="9">
    <location>
        <begin position="32"/>
        <end position="46"/>
    </location>
</feature>
<keyword evidence="3 8" id="KW-0808">Transferase</keyword>
<name>A0A072ULP3_MEDTR</name>
<dbReference type="EMBL" id="CM001220">
    <property type="protein sequence ID" value="KEH30622.1"/>
    <property type="molecule type" value="Genomic_DNA"/>
</dbReference>
<dbReference type="Proteomes" id="UP000002051">
    <property type="component" value="Chromosome 4"/>
</dbReference>
<feature type="compositionally biased region" description="Low complexity" evidence="9">
    <location>
        <begin position="374"/>
        <end position="386"/>
    </location>
</feature>
<reference evidence="11 13" key="1">
    <citation type="journal article" date="2011" name="Nature">
        <title>The Medicago genome provides insight into the evolution of rhizobial symbioses.</title>
        <authorList>
            <person name="Young N.D."/>
            <person name="Debelle F."/>
            <person name="Oldroyd G.E."/>
            <person name="Geurts R."/>
            <person name="Cannon S.B."/>
            <person name="Udvardi M.K."/>
            <person name="Benedito V.A."/>
            <person name="Mayer K.F."/>
            <person name="Gouzy J."/>
            <person name="Schoof H."/>
            <person name="Van de Peer Y."/>
            <person name="Proost S."/>
            <person name="Cook D.R."/>
            <person name="Meyers B.C."/>
            <person name="Spannagl M."/>
            <person name="Cheung F."/>
            <person name="De Mita S."/>
            <person name="Krishnakumar V."/>
            <person name="Gundlach H."/>
            <person name="Zhou S."/>
            <person name="Mudge J."/>
            <person name="Bharti A.K."/>
            <person name="Murray J.D."/>
            <person name="Naoumkina M.A."/>
            <person name="Rosen B."/>
            <person name="Silverstein K.A."/>
            <person name="Tang H."/>
            <person name="Rombauts S."/>
            <person name="Zhao P.X."/>
            <person name="Zhou P."/>
            <person name="Barbe V."/>
            <person name="Bardou P."/>
            <person name="Bechner M."/>
            <person name="Bellec A."/>
            <person name="Berger A."/>
            <person name="Berges H."/>
            <person name="Bidwell S."/>
            <person name="Bisseling T."/>
            <person name="Choisne N."/>
            <person name="Couloux A."/>
            <person name="Denny R."/>
            <person name="Deshpande S."/>
            <person name="Dai X."/>
            <person name="Doyle J.J."/>
            <person name="Dudez A.M."/>
            <person name="Farmer A.D."/>
            <person name="Fouteau S."/>
            <person name="Franken C."/>
            <person name="Gibelin C."/>
            <person name="Gish J."/>
            <person name="Goldstein S."/>
            <person name="Gonzalez A.J."/>
            <person name="Green P.J."/>
            <person name="Hallab A."/>
            <person name="Hartog M."/>
            <person name="Hua A."/>
            <person name="Humphray S.J."/>
            <person name="Jeong D.H."/>
            <person name="Jing Y."/>
            <person name="Jocker A."/>
            <person name="Kenton S.M."/>
            <person name="Kim D.J."/>
            <person name="Klee K."/>
            <person name="Lai H."/>
            <person name="Lang C."/>
            <person name="Lin S."/>
            <person name="Macmil S.L."/>
            <person name="Magdelenat G."/>
            <person name="Matthews L."/>
            <person name="McCorrison J."/>
            <person name="Monaghan E.L."/>
            <person name="Mun J.H."/>
            <person name="Najar F.Z."/>
            <person name="Nicholson C."/>
            <person name="Noirot C."/>
            <person name="O'Bleness M."/>
            <person name="Paule C.R."/>
            <person name="Poulain J."/>
            <person name="Prion F."/>
            <person name="Qin B."/>
            <person name="Qu C."/>
            <person name="Retzel E.F."/>
            <person name="Riddle C."/>
            <person name="Sallet E."/>
            <person name="Samain S."/>
            <person name="Samson N."/>
            <person name="Sanders I."/>
            <person name="Saurat O."/>
            <person name="Scarpelli C."/>
            <person name="Schiex T."/>
            <person name="Segurens B."/>
            <person name="Severin A.J."/>
            <person name="Sherrier D.J."/>
            <person name="Shi R."/>
            <person name="Sims S."/>
            <person name="Singer S.R."/>
            <person name="Sinharoy S."/>
            <person name="Sterck L."/>
            <person name="Viollet A."/>
            <person name="Wang B.B."/>
            <person name="Wang K."/>
            <person name="Wang M."/>
            <person name="Wang X."/>
            <person name="Warfsmann J."/>
            <person name="Weissenbach J."/>
            <person name="White D.D."/>
            <person name="White J.D."/>
            <person name="Wiley G.B."/>
            <person name="Wincker P."/>
            <person name="Xing Y."/>
            <person name="Yang L."/>
            <person name="Yao Z."/>
            <person name="Ying F."/>
            <person name="Zhai J."/>
            <person name="Zhou L."/>
            <person name="Zuber A."/>
            <person name="Denarie J."/>
            <person name="Dixon R.A."/>
            <person name="May G.D."/>
            <person name="Schwartz D.C."/>
            <person name="Rogers J."/>
            <person name="Quetier F."/>
            <person name="Town C.D."/>
            <person name="Roe B.A."/>
        </authorList>
    </citation>
    <scope>NUCLEOTIDE SEQUENCE [LARGE SCALE GENOMIC DNA]</scope>
    <source>
        <strain evidence="11">A17</strain>
        <strain evidence="12 13">cv. Jemalong A17</strain>
    </source>
</reference>
<dbReference type="InterPro" id="IPR039859">
    <property type="entry name" value="PFA4/ZDH16/20/ERF2-like"/>
</dbReference>
<evidence type="ECO:0000313" key="11">
    <source>
        <dbReference type="EMBL" id="KEH30622.1"/>
    </source>
</evidence>
<evidence type="ECO:0000256" key="6">
    <source>
        <dbReference type="ARBA" id="ARBA00023136"/>
    </source>
</evidence>
<evidence type="ECO:0000256" key="8">
    <source>
        <dbReference type="RuleBase" id="RU079119"/>
    </source>
</evidence>
<proteinExistence type="inferred from homology"/>
<sequence>MSKFDPRVRNKFDSAHDLLGKHQSSEHGGVAAGEHSSPSSAASKRSMTNMSKKSSVEGPDRVDDLRNQNNPNSCDVIGGILCILFSHEDCRKQEATADEQGGGEDALFCTLCNSEVRKFSKHCRSCDKCVDGFDHHCRWLNNCVGQKNYHSFISLMAFSLAWLVIEAGVGIAVIVRFFVNKRGMESEIIDRLGNGFSRPPFAAVVMVCTAVSVLACVPLGELFFFHMILIRKGITTYEYVVAMRAMSEAPADGDIPHNALYSPTGSTTTGLSGGSSLGLQYKGAWCTPPRVFVDYQDEVVPHLEPGMLPSTVDPDAAGFAERGQKMPKRPVRISAWKLAKLDSQEAVRAAAKARASSSVLRPVDSHRPLDAELSSSGNLSIRSSMSTETGINKETKYDLRLSPVRNSIAPSQGSRDEYETGTQSMSSFSSPSHVQEAVTLSPLPQGRTLGGFRAGTSVPSLVPERPLASKATLPNFKNPISNPSLGFDGTVMPKGTSNDPLLLSASSTSILRDVKRTSVVWDQEAGRYVSVPSLPLEARNRSSLQVELPNSIAETSSIGRKPVIPLQEPRKPVIPRQEPSSSAPKSPRQHAQNLMYTGESIFFGGPFLSVAAKDGLKNERHLGSAEAHDSIAVNLPQEPRYRRDSHSNQLPVFVPGGFDTALQPRSGMN</sequence>
<evidence type="ECO:0000259" key="10">
    <source>
        <dbReference type="Pfam" id="PF01529"/>
    </source>
</evidence>
<feature type="region of interest" description="Disordered" evidence="9">
    <location>
        <begin position="1"/>
        <end position="67"/>
    </location>
</feature>
<dbReference type="OrthoDB" id="9909019at2759"/>
<feature type="region of interest" description="Disordered" evidence="9">
    <location>
        <begin position="559"/>
        <end position="590"/>
    </location>
</feature>
<dbReference type="GO" id="GO:0019706">
    <property type="term" value="F:protein-cysteine S-palmitoyltransferase activity"/>
    <property type="evidence" value="ECO:0007669"/>
    <property type="project" value="UniProtKB-EC"/>
</dbReference>
<dbReference type="InterPro" id="IPR001594">
    <property type="entry name" value="Palmitoyltrfase_DHHC"/>
</dbReference>
<dbReference type="AlphaFoldDB" id="A0A072ULP3"/>
<dbReference type="Pfam" id="PF01529">
    <property type="entry name" value="DHHC"/>
    <property type="match status" value="1"/>
</dbReference>
<accession>A0A072ULP3</accession>
<evidence type="ECO:0000256" key="9">
    <source>
        <dbReference type="SAM" id="MobiDB-lite"/>
    </source>
</evidence>
<evidence type="ECO:0000256" key="4">
    <source>
        <dbReference type="ARBA" id="ARBA00022692"/>
    </source>
</evidence>
<feature type="transmembrane region" description="Helical" evidence="8">
    <location>
        <begin position="200"/>
        <end position="225"/>
    </location>
</feature>
<evidence type="ECO:0000256" key="5">
    <source>
        <dbReference type="ARBA" id="ARBA00022989"/>
    </source>
</evidence>
<gene>
    <name evidence="12" type="primary">11437726</name>
    <name evidence="11" type="ordered locus">MTR_4g076120</name>
</gene>
<feature type="compositionally biased region" description="Basic and acidic residues" evidence="9">
    <location>
        <begin position="54"/>
        <end position="66"/>
    </location>
</feature>
<feature type="compositionally biased region" description="Polar residues" evidence="9">
    <location>
        <begin position="578"/>
        <end position="590"/>
    </location>
</feature>
<dbReference type="EC" id="2.3.1.225" evidence="8"/>
<protein>
    <recommendedName>
        <fullName evidence="8">S-acyltransferase</fullName>
        <ecNumber evidence="8">2.3.1.225</ecNumber>
    </recommendedName>
    <alternativeName>
        <fullName evidence="8">Palmitoyltransferase</fullName>
    </alternativeName>
</protein>
<reference evidence="12" key="3">
    <citation type="submission" date="2015-04" db="UniProtKB">
        <authorList>
            <consortium name="EnsemblPlants"/>
        </authorList>
    </citation>
    <scope>IDENTIFICATION</scope>
    <source>
        <strain evidence="12">cv. Jemalong A17</strain>
    </source>
</reference>
<reference evidence="11 13" key="2">
    <citation type="journal article" date="2014" name="BMC Genomics">
        <title>An improved genome release (version Mt4.0) for the model legume Medicago truncatula.</title>
        <authorList>
            <person name="Tang H."/>
            <person name="Krishnakumar V."/>
            <person name="Bidwell S."/>
            <person name="Rosen B."/>
            <person name="Chan A."/>
            <person name="Zhou S."/>
            <person name="Gentzbittel L."/>
            <person name="Childs K.L."/>
            <person name="Yandell M."/>
            <person name="Gundlach H."/>
            <person name="Mayer K.F."/>
            <person name="Schwartz D.C."/>
            <person name="Town C.D."/>
        </authorList>
    </citation>
    <scope>GENOME REANNOTATION</scope>
    <source>
        <strain evidence="11">A17</strain>
        <strain evidence="12 13">cv. Jemalong A17</strain>
    </source>
</reference>
<dbReference type="ExpressionAtlas" id="A0A072ULP3">
    <property type="expression patterns" value="differential"/>
</dbReference>
<evidence type="ECO:0000313" key="13">
    <source>
        <dbReference type="Proteomes" id="UP000002051"/>
    </source>
</evidence>
<comment type="similarity">
    <text evidence="2 8">Belongs to the DHHC palmitoyltransferase family.</text>
</comment>
<dbReference type="PANTHER" id="PTHR22883">
    <property type="entry name" value="ZINC FINGER DHHC DOMAIN CONTAINING PROTEIN"/>
    <property type="match status" value="1"/>
</dbReference>
<comment type="domain">
    <text evidence="8">The DHHC domain is required for palmitoyltransferase activity.</text>
</comment>
<feature type="region of interest" description="Disordered" evidence="9">
    <location>
        <begin position="368"/>
        <end position="436"/>
    </location>
</feature>